<dbReference type="Proteomes" id="UP000290261">
    <property type="component" value="Unassembled WGS sequence"/>
</dbReference>
<keyword evidence="2" id="KW-1185">Reference proteome</keyword>
<proteinExistence type="predicted"/>
<name>A0A444VI32_9FLAO</name>
<dbReference type="RefSeq" id="WP_129656001.1">
    <property type="nucleotide sequence ID" value="NZ_ML142914.1"/>
</dbReference>
<comment type="caution">
    <text evidence="1">The sequence shown here is derived from an EMBL/GenBank/DDBJ whole genome shotgun (WGS) entry which is preliminary data.</text>
</comment>
<accession>A0A444VI32</accession>
<dbReference type="EMBL" id="JJMP01000010">
    <property type="protein sequence ID" value="RYC50421.1"/>
    <property type="molecule type" value="Genomic_DNA"/>
</dbReference>
<evidence type="ECO:0000313" key="2">
    <source>
        <dbReference type="Proteomes" id="UP000290261"/>
    </source>
</evidence>
<protein>
    <submittedName>
        <fullName evidence="1">Uncharacterized protein</fullName>
    </submittedName>
</protein>
<reference evidence="1 2" key="1">
    <citation type="submission" date="2014-04" db="EMBL/GenBank/DDBJ databases">
        <title>Whole genome of Muricauda olearia.</title>
        <authorList>
            <person name="Zhang X.-H."/>
            <person name="Tang K."/>
        </authorList>
    </citation>
    <scope>NUCLEOTIDE SEQUENCE [LARGE SCALE GENOMIC DNA]</scope>
    <source>
        <strain evidence="1 2">Th120</strain>
    </source>
</reference>
<dbReference type="AlphaFoldDB" id="A0A444VI32"/>
<gene>
    <name evidence="1" type="ORF">DN53_05745</name>
</gene>
<evidence type="ECO:0000313" key="1">
    <source>
        <dbReference type="EMBL" id="RYC50421.1"/>
    </source>
</evidence>
<sequence length="297" mass="35677">MLSSEHFYNYFQLNHFDYKQESNRYLLEMDEETFPRTFKGIINGNRKDYDRTIRMDIRFTFLLSVEALFEFIFALLPEKDGTMNDKRILQRLAQRKHNNEEIRKFAKGEKNILDETFSKILFFTMEQEERQMPFIQHLFYAGVEQDKVKHDISKCVDVIYRSLKVLASELANRTELNSYKHGLKAIPFFKTIEVFDPETEERLMEYDMENTLTNYVWDAKNKVSRFETQALDYERDILLTHWTSNLIANMVQSRKSMFDSGKGKSAHIMFFSEKEWERIKKANVKAQRFTMKFEHDS</sequence>
<organism evidence="1 2">
    <name type="scientific">Flagellimonas olearia</name>
    <dbReference type="NCBI Taxonomy" id="552546"/>
    <lineage>
        <taxon>Bacteria</taxon>
        <taxon>Pseudomonadati</taxon>
        <taxon>Bacteroidota</taxon>
        <taxon>Flavobacteriia</taxon>
        <taxon>Flavobacteriales</taxon>
        <taxon>Flavobacteriaceae</taxon>
        <taxon>Flagellimonas</taxon>
    </lineage>
</organism>